<feature type="transmembrane region" description="Helical" evidence="1">
    <location>
        <begin position="62"/>
        <end position="85"/>
    </location>
</feature>
<sequence length="89" mass="10159">MKPVHIRPTIPISQLSEAITEIWCQWRRQKLPLYLFLAMCFNLVVAPVVYAATSEQLSRSQAWGVGLLGLVTVGLSIYLFFVMFVPEKF</sequence>
<gene>
    <name evidence="2" type="ORF">IQ276_10850</name>
</gene>
<keyword evidence="3" id="KW-1185">Reference proteome</keyword>
<name>A0A8J6ZTC7_DESMC</name>
<dbReference type="GO" id="GO:0008556">
    <property type="term" value="F:P-type potassium transmembrane transporter activity"/>
    <property type="evidence" value="ECO:0007669"/>
    <property type="project" value="InterPro"/>
</dbReference>
<evidence type="ECO:0000256" key="1">
    <source>
        <dbReference type="SAM" id="Phobius"/>
    </source>
</evidence>
<dbReference type="EMBL" id="JADEXS010000114">
    <property type="protein sequence ID" value="MBE9022913.1"/>
    <property type="molecule type" value="Genomic_DNA"/>
</dbReference>
<protein>
    <submittedName>
        <fullName evidence="2">Potassium-transporting ATPase subunit F</fullName>
    </submittedName>
</protein>
<keyword evidence="1" id="KW-0812">Transmembrane</keyword>
<reference evidence="2" key="1">
    <citation type="submission" date="2020-10" db="EMBL/GenBank/DDBJ databases">
        <authorList>
            <person name="Castelo-Branco R."/>
            <person name="Eusebio N."/>
            <person name="Adriana R."/>
            <person name="Vieira A."/>
            <person name="Brugerolle De Fraissinette N."/>
            <person name="Rezende De Castro R."/>
            <person name="Schneider M.P."/>
            <person name="Vasconcelos V."/>
            <person name="Leao P.N."/>
        </authorList>
    </citation>
    <scope>NUCLEOTIDE SEQUENCE</scope>
    <source>
        <strain evidence="2">LEGE 12446</strain>
    </source>
</reference>
<comment type="caution">
    <text evidence="2">The sequence shown here is derived from an EMBL/GenBank/DDBJ whole genome shotgun (WGS) entry which is preliminary data.</text>
</comment>
<dbReference type="InterPro" id="IPR011726">
    <property type="entry name" value="KdpF"/>
</dbReference>
<proteinExistence type="predicted"/>
<evidence type="ECO:0000313" key="3">
    <source>
        <dbReference type="Proteomes" id="UP000622533"/>
    </source>
</evidence>
<dbReference type="AlphaFoldDB" id="A0A8J6ZTC7"/>
<dbReference type="GO" id="GO:0005886">
    <property type="term" value="C:plasma membrane"/>
    <property type="evidence" value="ECO:0007669"/>
    <property type="project" value="InterPro"/>
</dbReference>
<keyword evidence="1" id="KW-0472">Membrane</keyword>
<feature type="transmembrane region" description="Helical" evidence="1">
    <location>
        <begin position="31"/>
        <end position="50"/>
    </location>
</feature>
<evidence type="ECO:0000313" key="2">
    <source>
        <dbReference type="EMBL" id="MBE9022913.1"/>
    </source>
</evidence>
<keyword evidence="1" id="KW-1133">Transmembrane helix</keyword>
<dbReference type="Proteomes" id="UP000622533">
    <property type="component" value="Unassembled WGS sequence"/>
</dbReference>
<dbReference type="Pfam" id="PF09604">
    <property type="entry name" value="Potass_KdpF"/>
    <property type="match status" value="1"/>
</dbReference>
<organism evidence="2 3">
    <name type="scientific">Desmonostoc muscorum LEGE 12446</name>
    <dbReference type="NCBI Taxonomy" id="1828758"/>
    <lineage>
        <taxon>Bacteria</taxon>
        <taxon>Bacillati</taxon>
        <taxon>Cyanobacteriota</taxon>
        <taxon>Cyanophyceae</taxon>
        <taxon>Nostocales</taxon>
        <taxon>Nostocaceae</taxon>
        <taxon>Desmonostoc</taxon>
    </lineage>
</organism>
<accession>A0A8J6ZTC7</accession>
<dbReference type="RefSeq" id="WP_193916107.1">
    <property type="nucleotide sequence ID" value="NZ_JADEXS020000001.1"/>
</dbReference>